<dbReference type="InterPro" id="IPR057073">
    <property type="entry name" value="EGF_integrin_2"/>
</dbReference>
<name>A0A6P7SH85_9MOLL</name>
<dbReference type="AlphaFoldDB" id="A0A6P7SH85"/>
<feature type="signal peptide" evidence="13">
    <location>
        <begin position="1"/>
        <end position="21"/>
    </location>
</feature>
<dbReference type="Gene3D" id="2.60.40.1510">
    <property type="entry name" value="ntegrin, alpha v. Chain A, domain 3"/>
    <property type="match status" value="1"/>
</dbReference>
<sequence>MSNQMNFCLLLICLFAYNVAGNDCIHEKRCGSCIQRNGTCSWCLSPDFHGASRCETRGTLLREGCSESSIYQSVNAAHLKKNRRATKKRLLKPQRVVLQLVPNTGYVLPVKGFLIQKDAHNRLGGGITLLVNAPKPLKVVMKSDCNQKYKTQIETSSCYGIHNGQAVTFSFVVSTEKCFPKKKVIKVNVKGIRKPQMIIYVKTKCNCDCELKKPTVNSDFHCNGNGKMVCGQCECSKQTQGKNCECHKSQNIDERNCIKPGDQLVCSGQGKCHCGSCECSPDVMKTNRYSGRFCECDKLGCRKYNNSLCGGPTHGKCVCGKCACKNQYTGEACEIDVRTKNCLSSSGQLCSDRGKCIGNQCQCETPFSGKVCERREEFVVDLTVHCIKSGTTDICSNQGKCVQGYCHCNKIPRTNQLYRGLYCECDDTSCPTSNGKICGGVSHGSCVCGKCSCQQQYSGDACEADQSNTKCLSPNGQLCNGQGNCIQNRCQCKSPYYGRLCDKKQVVRNYLNTHCIESKSSVICSNRGRCSRGFCRCNKIPRTNQVYTGKYCECDDTDCPTSNGKICGGRNHGNCKCGKCQCQQSYSGKACEVDQANQNCLSSNGELCSGHGNCIGNRCQCESPYFGKFCQMTQESRSSRNSVCKQSPTSPVCSNRGNCVQGFCKCSTKPGTNQAYSGMYCECDDFSCPTTNGKICGGRRQGICQCGKCKCHDNYKGKACEIDQPSLNCISRKGVCSGRGYCQNNRCICQDNHFGKTCEFSLQSEKNLTARCIEGNTSSVCSGRGDCILGLCRCHKFGLKTYTGQFCECNDYSCEYFDGKLCGGKKRGECVCGKCQCKKGFEGSSCSITKATDRCMASNGLLCNGKGICTNNVCTCVGTYKGPTCEDCPTCVNKCERMKQCVLCKVFGTGTLTFEQCIKCAPIHLVDSLDDIYTKKTRHLCLFIDDYDDCKVRFALEQRPNNKMKTYVIRRKECEA</sequence>
<dbReference type="GO" id="GO:0098609">
    <property type="term" value="P:cell-cell adhesion"/>
    <property type="evidence" value="ECO:0007669"/>
    <property type="project" value="TreeGrafter"/>
</dbReference>
<comment type="subcellular location">
    <subcellularLocation>
        <location evidence="1">Cell membrane</location>
        <topology evidence="1">Single-pass type I membrane protein</topology>
    </subcellularLocation>
</comment>
<dbReference type="SUPFAM" id="SSF69687">
    <property type="entry name" value="Integrin beta tail domain"/>
    <property type="match status" value="1"/>
</dbReference>
<dbReference type="InterPro" id="IPR015812">
    <property type="entry name" value="Integrin_bsu"/>
</dbReference>
<dbReference type="SMART" id="SM00181">
    <property type="entry name" value="EGF"/>
    <property type="match status" value="10"/>
</dbReference>
<keyword evidence="12" id="KW-0325">Glycoprotein</keyword>
<accession>A0A6P7SH85</accession>
<evidence type="ECO:0000256" key="1">
    <source>
        <dbReference type="ARBA" id="ARBA00004251"/>
    </source>
</evidence>
<evidence type="ECO:0000313" key="16">
    <source>
        <dbReference type="RefSeq" id="XP_029637747.1"/>
    </source>
</evidence>
<dbReference type="PROSITE" id="PS00243">
    <property type="entry name" value="I_EGF_1"/>
    <property type="match status" value="2"/>
</dbReference>
<dbReference type="RefSeq" id="XP_036362697.1">
    <property type="nucleotide sequence ID" value="XM_036506804.1"/>
</dbReference>
<keyword evidence="4" id="KW-0245">EGF-like domain</keyword>
<dbReference type="GO" id="GO:0008305">
    <property type="term" value="C:integrin complex"/>
    <property type="evidence" value="ECO:0007669"/>
    <property type="project" value="TreeGrafter"/>
</dbReference>
<evidence type="ECO:0000313" key="17">
    <source>
        <dbReference type="RefSeq" id="XP_036362697.1"/>
    </source>
</evidence>
<dbReference type="PROSITE" id="PS01186">
    <property type="entry name" value="EGF_2"/>
    <property type="match status" value="1"/>
</dbReference>
<keyword evidence="6 13" id="KW-0732">Signal</keyword>
<reference evidence="16 17" key="1">
    <citation type="submission" date="2025-08" db="UniProtKB">
        <authorList>
            <consortium name="RefSeq"/>
        </authorList>
    </citation>
    <scope>IDENTIFICATION</scope>
</reference>
<dbReference type="InterPro" id="IPR013111">
    <property type="entry name" value="EGF_extracell"/>
</dbReference>
<dbReference type="Pfam" id="PF23105">
    <property type="entry name" value="EGF_integrin"/>
    <property type="match status" value="5"/>
</dbReference>
<evidence type="ECO:0000256" key="3">
    <source>
        <dbReference type="ARBA" id="ARBA00022475"/>
    </source>
</evidence>
<dbReference type="InterPro" id="IPR012896">
    <property type="entry name" value="Integrin_bsu_tail"/>
</dbReference>
<dbReference type="PRINTS" id="PR01186">
    <property type="entry name" value="INTEGRINB"/>
</dbReference>
<organism evidence="15 16">
    <name type="scientific">Octopus sinensis</name>
    <name type="common">East Asian common octopus</name>
    <dbReference type="NCBI Taxonomy" id="2607531"/>
    <lineage>
        <taxon>Eukaryota</taxon>
        <taxon>Metazoa</taxon>
        <taxon>Spiralia</taxon>
        <taxon>Lophotrochozoa</taxon>
        <taxon>Mollusca</taxon>
        <taxon>Cephalopoda</taxon>
        <taxon>Coleoidea</taxon>
        <taxon>Octopodiformes</taxon>
        <taxon>Octopoda</taxon>
        <taxon>Incirrata</taxon>
        <taxon>Octopodidae</taxon>
        <taxon>Octopus</taxon>
    </lineage>
</organism>
<dbReference type="InterPro" id="IPR057243">
    <property type="entry name" value="Integrin_I-EGF_CS"/>
</dbReference>
<dbReference type="RefSeq" id="XP_029637747.1">
    <property type="nucleotide sequence ID" value="XM_029781887.2"/>
</dbReference>
<evidence type="ECO:0000256" key="7">
    <source>
        <dbReference type="ARBA" id="ARBA00022737"/>
    </source>
</evidence>
<keyword evidence="15" id="KW-1185">Reference proteome</keyword>
<dbReference type="SMART" id="SM01242">
    <property type="entry name" value="Integrin_B_tail"/>
    <property type="match status" value="1"/>
</dbReference>
<dbReference type="PANTHER" id="PTHR10082:SF60">
    <property type="entry name" value="INTEGRIN BETA-PS"/>
    <property type="match status" value="1"/>
</dbReference>
<evidence type="ECO:0000256" key="11">
    <source>
        <dbReference type="ARBA" id="ARBA00023157"/>
    </source>
</evidence>
<dbReference type="InterPro" id="IPR032695">
    <property type="entry name" value="Integrin_dom_sf"/>
</dbReference>
<evidence type="ECO:0000256" key="4">
    <source>
        <dbReference type="ARBA" id="ARBA00022536"/>
    </source>
</evidence>
<dbReference type="SUPFAM" id="SSF69179">
    <property type="entry name" value="Integrin domains"/>
    <property type="match status" value="1"/>
</dbReference>
<protein>
    <submittedName>
        <fullName evidence="16">Tenascin-X isoform X1</fullName>
    </submittedName>
    <submittedName>
        <fullName evidence="17">Tenascin-X isoform X2</fullName>
    </submittedName>
</protein>
<evidence type="ECO:0000256" key="9">
    <source>
        <dbReference type="ARBA" id="ARBA00023037"/>
    </source>
</evidence>
<keyword evidence="3" id="KW-1003">Cell membrane</keyword>
<dbReference type="GO" id="GO:0007229">
    <property type="term" value="P:integrin-mediated signaling pathway"/>
    <property type="evidence" value="ECO:0007669"/>
    <property type="project" value="UniProtKB-KW"/>
</dbReference>
<evidence type="ECO:0000256" key="12">
    <source>
        <dbReference type="ARBA" id="ARBA00023180"/>
    </source>
</evidence>
<dbReference type="GO" id="GO:0016477">
    <property type="term" value="P:cell migration"/>
    <property type="evidence" value="ECO:0007669"/>
    <property type="project" value="TreeGrafter"/>
</dbReference>
<evidence type="ECO:0000256" key="6">
    <source>
        <dbReference type="ARBA" id="ARBA00022729"/>
    </source>
</evidence>
<evidence type="ECO:0000313" key="15">
    <source>
        <dbReference type="Proteomes" id="UP000515154"/>
    </source>
</evidence>
<evidence type="ECO:0000259" key="14">
    <source>
        <dbReference type="PROSITE" id="PS01186"/>
    </source>
</evidence>
<dbReference type="FunFam" id="2.10.25.10:FF:000036">
    <property type="entry name" value="Integrin beta"/>
    <property type="match status" value="5"/>
</dbReference>
<keyword evidence="11" id="KW-1015">Disulfide bond</keyword>
<dbReference type="Gene3D" id="2.10.25.10">
    <property type="entry name" value="Laminin"/>
    <property type="match status" value="15"/>
</dbReference>
<keyword evidence="5" id="KW-0812">Transmembrane</keyword>
<comment type="similarity">
    <text evidence="2">Belongs to the integrin beta chain family.</text>
</comment>
<dbReference type="GO" id="GO:0005925">
    <property type="term" value="C:focal adhesion"/>
    <property type="evidence" value="ECO:0007669"/>
    <property type="project" value="TreeGrafter"/>
</dbReference>
<dbReference type="PANTHER" id="PTHR10082">
    <property type="entry name" value="INTEGRIN BETA SUBUNIT"/>
    <property type="match status" value="1"/>
</dbReference>
<dbReference type="PROSITE" id="PS52047">
    <property type="entry name" value="I_EGF_2"/>
    <property type="match status" value="3"/>
</dbReference>
<keyword evidence="9" id="KW-0401">Integrin</keyword>
<feature type="domain" description="EGF-like" evidence="14">
    <location>
        <begin position="490"/>
        <end position="501"/>
    </location>
</feature>
<evidence type="ECO:0000256" key="2">
    <source>
        <dbReference type="ARBA" id="ARBA00007449"/>
    </source>
</evidence>
<dbReference type="Pfam" id="PF07974">
    <property type="entry name" value="EGF_2"/>
    <property type="match status" value="2"/>
</dbReference>
<dbReference type="SMART" id="SM00187">
    <property type="entry name" value="INB"/>
    <property type="match status" value="1"/>
</dbReference>
<dbReference type="SUPFAM" id="SSF57196">
    <property type="entry name" value="EGF/Laminin"/>
    <property type="match status" value="7"/>
</dbReference>
<dbReference type="SUPFAM" id="SSF103575">
    <property type="entry name" value="Plexin repeat"/>
    <property type="match status" value="1"/>
</dbReference>
<dbReference type="GO" id="GO:0007160">
    <property type="term" value="P:cell-matrix adhesion"/>
    <property type="evidence" value="ECO:0007669"/>
    <property type="project" value="TreeGrafter"/>
</dbReference>
<dbReference type="KEGG" id="osn:115212997"/>
<proteinExistence type="inferred from homology"/>
<dbReference type="InterPro" id="IPR002369">
    <property type="entry name" value="Integrin_bsu_VWA"/>
</dbReference>
<evidence type="ECO:0000256" key="10">
    <source>
        <dbReference type="ARBA" id="ARBA00023136"/>
    </source>
</evidence>
<evidence type="ECO:0000256" key="5">
    <source>
        <dbReference type="ARBA" id="ARBA00022692"/>
    </source>
</evidence>
<dbReference type="InterPro" id="IPR000742">
    <property type="entry name" value="EGF"/>
</dbReference>
<keyword evidence="8" id="KW-1133">Transmembrane helix</keyword>
<dbReference type="Proteomes" id="UP000515154">
    <property type="component" value="Linkage group LG1"/>
</dbReference>
<dbReference type="GO" id="GO:0033627">
    <property type="term" value="P:cell adhesion mediated by integrin"/>
    <property type="evidence" value="ECO:0007669"/>
    <property type="project" value="TreeGrafter"/>
</dbReference>
<dbReference type="GO" id="GO:0005178">
    <property type="term" value="F:integrin binding"/>
    <property type="evidence" value="ECO:0007669"/>
    <property type="project" value="TreeGrafter"/>
</dbReference>
<keyword evidence="7" id="KW-0677">Repeat</keyword>
<evidence type="ECO:0000256" key="8">
    <source>
        <dbReference type="ARBA" id="ARBA00022989"/>
    </source>
</evidence>
<dbReference type="GO" id="GO:0009986">
    <property type="term" value="C:cell surface"/>
    <property type="evidence" value="ECO:0007669"/>
    <property type="project" value="TreeGrafter"/>
</dbReference>
<gene>
    <name evidence="16 17" type="primary">LOC115212997</name>
</gene>
<feature type="chain" id="PRO_5045019662" evidence="13">
    <location>
        <begin position="22"/>
        <end position="976"/>
    </location>
</feature>
<evidence type="ECO:0000256" key="13">
    <source>
        <dbReference type="SAM" id="SignalP"/>
    </source>
</evidence>
<keyword evidence="10" id="KW-0472">Membrane</keyword>
<dbReference type="InterPro" id="IPR036349">
    <property type="entry name" value="Integrin_bsu_tail_dom_sf"/>
</dbReference>